<feature type="transmembrane region" description="Helical" evidence="1">
    <location>
        <begin position="324"/>
        <end position="345"/>
    </location>
</feature>
<evidence type="ECO:0000313" key="5">
    <source>
        <dbReference type="Proteomes" id="UP000199639"/>
    </source>
</evidence>
<organism evidence="3 5">
    <name type="scientific">Cryobacterium flavum</name>
    <dbReference type="NCBI Taxonomy" id="1424659"/>
    <lineage>
        <taxon>Bacteria</taxon>
        <taxon>Bacillati</taxon>
        <taxon>Actinomycetota</taxon>
        <taxon>Actinomycetes</taxon>
        <taxon>Micrococcales</taxon>
        <taxon>Microbacteriaceae</taxon>
        <taxon>Cryobacterium</taxon>
    </lineage>
</organism>
<protein>
    <submittedName>
        <fullName evidence="3">Putative tricarboxylic transport membrane protein</fullName>
    </submittedName>
    <submittedName>
        <fullName evidence="4">Tripartite tricarboxylate transporter permease</fullName>
    </submittedName>
</protein>
<dbReference type="AlphaFoldDB" id="A0A4R8VFH5"/>
<reference evidence="4 6" key="2">
    <citation type="submission" date="2019-03" db="EMBL/GenBank/DDBJ databases">
        <title>Genomics of glacier-inhabiting Cryobacterium strains.</title>
        <authorList>
            <person name="Liu Q."/>
            <person name="Xin Y.-H."/>
        </authorList>
    </citation>
    <scope>NUCLEOTIDE SEQUENCE [LARGE SCALE GENOMIC DNA]</scope>
    <source>
        <strain evidence="4 6">Hh8</strain>
    </source>
</reference>
<feature type="transmembrane region" description="Helical" evidence="1">
    <location>
        <begin position="416"/>
        <end position="447"/>
    </location>
</feature>
<dbReference type="Pfam" id="PF01970">
    <property type="entry name" value="TctA"/>
    <property type="match status" value="1"/>
</dbReference>
<dbReference type="EMBL" id="SOFD01000002">
    <property type="protein sequence ID" value="TFB82306.1"/>
    <property type="molecule type" value="Genomic_DNA"/>
</dbReference>
<keyword evidence="1" id="KW-0812">Transmembrane</keyword>
<feature type="transmembrane region" description="Helical" evidence="1">
    <location>
        <begin position="467"/>
        <end position="489"/>
    </location>
</feature>
<feature type="transmembrane region" description="Helical" evidence="1">
    <location>
        <begin position="60"/>
        <end position="82"/>
    </location>
</feature>
<reference evidence="3 5" key="1">
    <citation type="submission" date="2016-10" db="EMBL/GenBank/DDBJ databases">
        <authorList>
            <person name="Varghese N."/>
            <person name="Submissions S."/>
        </authorList>
    </citation>
    <scope>NUCLEOTIDE SEQUENCE [LARGE SCALE GENOMIC DNA]</scope>
    <source>
        <strain evidence="3 5">CGMCC 1.11215</strain>
    </source>
</reference>
<feature type="transmembrane region" description="Helical" evidence="1">
    <location>
        <begin position="200"/>
        <end position="223"/>
    </location>
</feature>
<dbReference type="PANTHER" id="PTHR35342">
    <property type="entry name" value="TRICARBOXYLIC TRANSPORT PROTEIN"/>
    <property type="match status" value="1"/>
</dbReference>
<feature type="transmembrane region" description="Helical" evidence="1">
    <location>
        <begin position="32"/>
        <end position="53"/>
    </location>
</feature>
<dbReference type="Proteomes" id="UP000199639">
    <property type="component" value="Unassembled WGS sequence"/>
</dbReference>
<keyword evidence="1" id="KW-1133">Transmembrane helix</keyword>
<evidence type="ECO:0000313" key="4">
    <source>
        <dbReference type="EMBL" id="TFB82306.1"/>
    </source>
</evidence>
<feature type="transmembrane region" description="Helical" evidence="1">
    <location>
        <begin position="147"/>
        <end position="180"/>
    </location>
</feature>
<accession>A0A4R8VFH5</accession>
<gene>
    <name evidence="4" type="ORF">E3O21_01235</name>
    <name evidence="3" type="ORF">SAMN05216368_108213</name>
</gene>
<feature type="transmembrane region" description="Helical" evidence="1">
    <location>
        <begin position="357"/>
        <end position="377"/>
    </location>
</feature>
<evidence type="ECO:0000259" key="2">
    <source>
        <dbReference type="Pfam" id="PF01970"/>
    </source>
</evidence>
<feature type="transmembrane region" description="Helical" evidence="1">
    <location>
        <begin position="261"/>
        <end position="284"/>
    </location>
</feature>
<sequence length="506" mass="53243">MDTFTLLLAGFASALTLSNVLAALVGCMLGTVVGILPGLGPSTTVALLIPVAFSLQPESALIMMLGVYLGAMYGGSLTSILMKVPGEASSVMTAIDGFEMAKKGRAGPALAVAAIGSFIGGTLSVIGLMLFAPLIARYALAIGPAEYFSLMVAALLFTSVLMGADMIKGLVSIAIGLLIAVVGSDLQTGVPRLTFGQSTFLEGIDIIIVLMGIFGVGEVLWYLTHRNENQRGGERIGLKGKLWLTRDDWKRSWPAIIRSSIIGFFAGVLPGAGSSLAGVLGYTVEKRRAKHPERFGQGAIEGVAAPETANNAATGGAMIPMLTLGIPGSGTTAVLLVVFTIYGIQPGPRLMTDNAELVWALIASLYISNILLLLLNLPLIPLFVKILDVPVRFLMPTILVIAAVGAYSMKNSFADVVLLFIFGGIGFLMRRLGIPLVPLILAAILAPKMEQSLRQATLLSDGDWSTFLTRPISAVFLAAGLIFVLADVISKNRRRRSLIPATAEDD</sequence>
<keyword evidence="6" id="KW-1185">Reference proteome</keyword>
<dbReference type="EMBL" id="FNIB01000008">
    <property type="protein sequence ID" value="SDN96504.1"/>
    <property type="molecule type" value="Genomic_DNA"/>
</dbReference>
<dbReference type="PANTHER" id="PTHR35342:SF5">
    <property type="entry name" value="TRICARBOXYLIC TRANSPORT PROTEIN"/>
    <property type="match status" value="1"/>
</dbReference>
<feature type="transmembrane region" description="Helical" evidence="1">
    <location>
        <begin position="389"/>
        <end position="409"/>
    </location>
</feature>
<evidence type="ECO:0000313" key="3">
    <source>
        <dbReference type="EMBL" id="SDN96504.1"/>
    </source>
</evidence>
<feature type="domain" description="DUF112" evidence="2">
    <location>
        <begin position="21"/>
        <end position="441"/>
    </location>
</feature>
<dbReference type="Proteomes" id="UP000298252">
    <property type="component" value="Unassembled WGS sequence"/>
</dbReference>
<dbReference type="RefSeq" id="WP_092341290.1">
    <property type="nucleotide sequence ID" value="NZ_FNIB01000008.1"/>
</dbReference>
<feature type="transmembrane region" description="Helical" evidence="1">
    <location>
        <begin position="109"/>
        <end position="135"/>
    </location>
</feature>
<proteinExistence type="predicted"/>
<evidence type="ECO:0000256" key="1">
    <source>
        <dbReference type="SAM" id="Phobius"/>
    </source>
</evidence>
<evidence type="ECO:0000313" key="6">
    <source>
        <dbReference type="Proteomes" id="UP000298252"/>
    </source>
</evidence>
<dbReference type="InterPro" id="IPR002823">
    <property type="entry name" value="DUF112_TM"/>
</dbReference>
<keyword evidence="1" id="KW-0472">Membrane</keyword>
<name>A0A4R8VFH5_9MICO</name>
<dbReference type="STRING" id="1424659.SAMN05216368_108213"/>